<evidence type="ECO:0000313" key="7">
    <source>
        <dbReference type="Proteomes" id="UP000054928"/>
    </source>
</evidence>
<keyword evidence="2" id="KW-0206">Cytoskeleton</keyword>
<dbReference type="Pfam" id="PF00022">
    <property type="entry name" value="Actin"/>
    <property type="match status" value="1"/>
</dbReference>
<proteinExistence type="inferred from homology"/>
<dbReference type="GO" id="GO:0005856">
    <property type="term" value="C:cytoskeleton"/>
    <property type="evidence" value="ECO:0007669"/>
    <property type="project" value="UniProtKB-SubCell"/>
</dbReference>
<keyword evidence="5" id="KW-0732">Signal</keyword>
<sequence length="465" mass="51594">MWLAAFKLDFTFLDVLVLHDVYRNSAMYCGDDVEAIVGDVGSALSKFGMAGEDTPQRVFPSVVGLYPPAHSSKDAVLEDLWHRHDLEVVRPIEACAVANWDALEKIWAYAFSRLCVNPKSHPVITSSASCFANDALANAASRDREKYLEMMFETFQVPAFYIAKDAMLDAFAFGKSMALIAEIGAGASRVVPVYDGYALQTSAQYSSVGCNQLSEYLEHLVVTQKLQPFTIRPKGTFERKLNLQTGLLGTISLPEELTTRPVIPLSYIEFTKADLFKNMREATCVMSEAPFWQGNLNSPKQVSPPENLEFFFELPDGQTIVLGKERYQVPEFLLYPKSFGGAVVKNEEHAAATAQVFKKGLHNMLHDAVQLCDADLRRDMLSNIILCGGGSLTPGITERLNAEITRMVPSTFKVRFTTVTKIERQFSVFIGGSILASLGSFQQLWVAKQEYSEIGAHAVCADRYN</sequence>
<dbReference type="Proteomes" id="UP000054928">
    <property type="component" value="Unassembled WGS sequence"/>
</dbReference>
<dbReference type="OrthoDB" id="5132116at2759"/>
<dbReference type="EMBL" id="CCYD01000810">
    <property type="protein sequence ID" value="CEG43893.1"/>
    <property type="molecule type" value="Genomic_DNA"/>
</dbReference>
<reference evidence="7" key="1">
    <citation type="submission" date="2014-09" db="EMBL/GenBank/DDBJ databases">
        <authorList>
            <person name="Sharma Rahul"/>
            <person name="Thines Marco"/>
        </authorList>
    </citation>
    <scope>NUCLEOTIDE SEQUENCE [LARGE SCALE GENOMIC DNA]</scope>
</reference>
<dbReference type="STRING" id="4781.A0A0P1AS26"/>
<dbReference type="FunFam" id="3.30.420.40:FF:000050">
    <property type="entry name" value="Actin, alpha skeletal muscle"/>
    <property type="match status" value="1"/>
</dbReference>
<dbReference type="RefSeq" id="XP_024580262.1">
    <property type="nucleotide sequence ID" value="XM_024729934.1"/>
</dbReference>
<organism evidence="6 7">
    <name type="scientific">Plasmopara halstedii</name>
    <name type="common">Downy mildew of sunflower</name>
    <dbReference type="NCBI Taxonomy" id="4781"/>
    <lineage>
        <taxon>Eukaryota</taxon>
        <taxon>Sar</taxon>
        <taxon>Stramenopiles</taxon>
        <taxon>Oomycota</taxon>
        <taxon>Peronosporomycetes</taxon>
        <taxon>Peronosporales</taxon>
        <taxon>Peronosporaceae</taxon>
        <taxon>Plasmopara</taxon>
    </lineage>
</organism>
<dbReference type="AlphaFoldDB" id="A0A0P1AS26"/>
<feature type="signal peptide" evidence="5">
    <location>
        <begin position="1"/>
        <end position="18"/>
    </location>
</feature>
<comment type="subcellular location">
    <subcellularLocation>
        <location evidence="1">Cytoplasm</location>
        <location evidence="1">Cytoskeleton</location>
    </subcellularLocation>
</comment>
<evidence type="ECO:0000313" key="6">
    <source>
        <dbReference type="EMBL" id="CEG43893.1"/>
    </source>
</evidence>
<dbReference type="OMA" id="MPASYLK"/>
<evidence type="ECO:0000256" key="3">
    <source>
        <dbReference type="ARBA" id="ARBA00049360"/>
    </source>
</evidence>
<evidence type="ECO:0000256" key="4">
    <source>
        <dbReference type="RuleBase" id="RU000487"/>
    </source>
</evidence>
<dbReference type="Gene3D" id="3.30.420.40">
    <property type="match status" value="2"/>
</dbReference>
<comment type="similarity">
    <text evidence="4">Belongs to the actin family.</text>
</comment>
<dbReference type="PRINTS" id="PR00190">
    <property type="entry name" value="ACTIN"/>
</dbReference>
<dbReference type="SUPFAM" id="SSF53067">
    <property type="entry name" value="Actin-like ATPase domain"/>
    <property type="match status" value="2"/>
</dbReference>
<keyword evidence="2" id="KW-0963">Cytoplasm</keyword>
<evidence type="ECO:0000256" key="1">
    <source>
        <dbReference type="ARBA" id="ARBA00004245"/>
    </source>
</evidence>
<dbReference type="GeneID" id="36409234"/>
<comment type="catalytic activity">
    <reaction evidence="3">
        <text>ATP + H2O = ADP + phosphate + H(+)</text>
        <dbReference type="Rhea" id="RHEA:13065"/>
        <dbReference type="ChEBI" id="CHEBI:15377"/>
        <dbReference type="ChEBI" id="CHEBI:15378"/>
        <dbReference type="ChEBI" id="CHEBI:30616"/>
        <dbReference type="ChEBI" id="CHEBI:43474"/>
        <dbReference type="ChEBI" id="CHEBI:456216"/>
    </reaction>
</comment>
<protein>
    <submittedName>
        <fullName evidence="6">Actin-related protein</fullName>
    </submittedName>
</protein>
<dbReference type="InterPro" id="IPR004000">
    <property type="entry name" value="Actin"/>
</dbReference>
<accession>A0A0P1AS26</accession>
<dbReference type="SMART" id="SM00268">
    <property type="entry name" value="ACTIN"/>
    <property type="match status" value="1"/>
</dbReference>
<evidence type="ECO:0000256" key="5">
    <source>
        <dbReference type="SAM" id="SignalP"/>
    </source>
</evidence>
<evidence type="ECO:0000256" key="2">
    <source>
        <dbReference type="ARBA" id="ARBA00023212"/>
    </source>
</evidence>
<feature type="chain" id="PRO_5006058877" evidence="5">
    <location>
        <begin position="19"/>
        <end position="465"/>
    </location>
</feature>
<name>A0A0P1AS26_PLAHL</name>
<dbReference type="PANTHER" id="PTHR11937">
    <property type="entry name" value="ACTIN"/>
    <property type="match status" value="1"/>
</dbReference>
<dbReference type="InterPro" id="IPR043129">
    <property type="entry name" value="ATPase_NBD"/>
</dbReference>
<keyword evidence="7" id="KW-1185">Reference proteome</keyword>
<dbReference type="Gene3D" id="3.90.640.10">
    <property type="entry name" value="Actin, Chain A, domain 4"/>
    <property type="match status" value="1"/>
</dbReference>